<dbReference type="InterPro" id="IPR020013">
    <property type="entry name" value="Flagellar_FlgE/F/G"/>
</dbReference>
<evidence type="ECO:0000259" key="8">
    <source>
        <dbReference type="Pfam" id="PF07559"/>
    </source>
</evidence>
<dbReference type="Gene3D" id="2.60.98.20">
    <property type="entry name" value="Flagellar hook protein FlgE"/>
    <property type="match status" value="1"/>
</dbReference>
<dbReference type="InterPro" id="IPR010930">
    <property type="entry name" value="Flg_bb/hook_C_dom"/>
</dbReference>
<dbReference type="OrthoDB" id="9804559at2"/>
<name>A0A6P1ZHW2_9BACT</name>
<evidence type="ECO:0000313" key="11">
    <source>
        <dbReference type="Proteomes" id="UP000434052"/>
    </source>
</evidence>
<dbReference type="Pfam" id="PF07559">
    <property type="entry name" value="FlgE_D2"/>
    <property type="match status" value="1"/>
</dbReference>
<dbReference type="InterPro" id="IPR037925">
    <property type="entry name" value="FlgE/F/G-like"/>
</dbReference>
<dbReference type="NCBIfam" id="TIGR03506">
    <property type="entry name" value="FlgEFG_subfam"/>
    <property type="match status" value="1"/>
</dbReference>
<dbReference type="GO" id="GO:0009425">
    <property type="term" value="C:bacterial-type flagellum basal body"/>
    <property type="evidence" value="ECO:0007669"/>
    <property type="project" value="UniProtKB-SubCell"/>
</dbReference>
<protein>
    <recommendedName>
        <fullName evidence="3 5">Flagellar hook protein FlgE</fullName>
    </recommendedName>
</protein>
<evidence type="ECO:0000259" key="6">
    <source>
        <dbReference type="Pfam" id="PF00460"/>
    </source>
</evidence>
<gene>
    <name evidence="10" type="ORF">DQK91_09180</name>
</gene>
<comment type="function">
    <text evidence="5">A flexible structure which links the flagellar filament to the drive apparatus in the basal body.</text>
</comment>
<dbReference type="EMBL" id="QMIF01000005">
    <property type="protein sequence ID" value="TVM34066.1"/>
    <property type="molecule type" value="Genomic_DNA"/>
</dbReference>
<evidence type="ECO:0000259" key="7">
    <source>
        <dbReference type="Pfam" id="PF06429"/>
    </source>
</evidence>
<reference evidence="10 11" key="1">
    <citation type="submission" date="2018-06" db="EMBL/GenBank/DDBJ databases">
        <title>Complete genome of Desulfovibrio marinus P48SEP.</title>
        <authorList>
            <person name="Crispim J.S."/>
            <person name="Vidigal P.M.P."/>
            <person name="Silva L.C.F."/>
            <person name="Araujo L.C."/>
            <person name="Laguardia C.N."/>
            <person name="Dias R.S."/>
            <person name="Sousa M.P."/>
            <person name="Paula S.O."/>
            <person name="Silva C."/>
        </authorList>
    </citation>
    <scope>NUCLEOTIDE SEQUENCE [LARGE SCALE GENOMIC DNA]</scope>
    <source>
        <strain evidence="10 11">P48SEP</strain>
    </source>
</reference>
<keyword evidence="4 5" id="KW-0975">Bacterial flagellum</keyword>
<proteinExistence type="inferred from homology"/>
<dbReference type="PANTHER" id="PTHR30435">
    <property type="entry name" value="FLAGELLAR PROTEIN"/>
    <property type="match status" value="1"/>
</dbReference>
<dbReference type="Pfam" id="PF22692">
    <property type="entry name" value="LlgE_F_G_D1"/>
    <property type="match status" value="1"/>
</dbReference>
<feature type="domain" description="Flagellar hook protein FlgE D2" evidence="8">
    <location>
        <begin position="203"/>
        <end position="352"/>
    </location>
</feature>
<evidence type="ECO:0000259" key="9">
    <source>
        <dbReference type="Pfam" id="PF22692"/>
    </source>
</evidence>
<evidence type="ECO:0000256" key="3">
    <source>
        <dbReference type="ARBA" id="ARBA00019015"/>
    </source>
</evidence>
<dbReference type="InterPro" id="IPR001444">
    <property type="entry name" value="Flag_bb_rod_N"/>
</dbReference>
<dbReference type="SUPFAM" id="SSF117143">
    <property type="entry name" value="Flagellar hook protein flgE"/>
    <property type="match status" value="1"/>
</dbReference>
<dbReference type="PANTHER" id="PTHR30435:SF1">
    <property type="entry name" value="FLAGELLAR HOOK PROTEIN FLGE"/>
    <property type="match status" value="1"/>
</dbReference>
<dbReference type="RefSeq" id="WP_144305062.1">
    <property type="nucleotide sequence ID" value="NZ_QMIF01000005.1"/>
</dbReference>
<evidence type="ECO:0000256" key="4">
    <source>
        <dbReference type="ARBA" id="ARBA00023143"/>
    </source>
</evidence>
<comment type="similarity">
    <text evidence="2 5">Belongs to the flagella basal body rod proteins family.</text>
</comment>
<evidence type="ECO:0000256" key="2">
    <source>
        <dbReference type="ARBA" id="ARBA00009677"/>
    </source>
</evidence>
<accession>A0A6P1ZHW2</accession>
<dbReference type="Proteomes" id="UP000434052">
    <property type="component" value="Unassembled WGS sequence"/>
</dbReference>
<evidence type="ECO:0000313" key="10">
    <source>
        <dbReference type="EMBL" id="TVM34066.1"/>
    </source>
</evidence>
<dbReference type="GO" id="GO:0009424">
    <property type="term" value="C:bacterial-type flagellum hook"/>
    <property type="evidence" value="ECO:0007669"/>
    <property type="project" value="TreeGrafter"/>
</dbReference>
<sequence length="505" mass="52814">MLSSLYIGATGMKTHASGMQVLSNDIANVNTVGYKDADYRFANLFSTEVASQSNGVTGYSQLGMGASLHDIKTKFTQGAVLPTNQATDIAIAGKGFFKVVDSQDNSEFYTRAGNFIFDYQGVLRDPNGLAVQGKPVTAVATDGTLTLGATSDIALDIGTDGNVSMPPSATSNVSFFTNLDGDNEIEDAANPYFSLLTAYDATNDPPLNPAYSDTMRVYDSNGVSRDLNLYFDKVGSENGVTTWEYVIAGDPNVDGSNLAGGAGAGLLQSGTMSFNSSGQLISQSAYNYTGDGSDHTALDDWTPASVNSDGIPSFTASYSDGSSATIGLNLGFQSSTGQWQGGTGSAAGVTSASDLVSLNATRAANASSSFPGQGSFAKFTDQDGYTEGFLQGIKFTQEGVMMGSFSNGETAPLYQLTLYNFTSEDGLSREGSNLYAATPDAGEVTENLPGEGAAGTVSDHSLEQSNVDLAREFTQMITTQRGFQANSKVVTTSDEVLRTALSMKR</sequence>
<feature type="domain" description="Flagellar basal body rod protein N-terminal" evidence="6">
    <location>
        <begin position="5"/>
        <end position="35"/>
    </location>
</feature>
<keyword evidence="10" id="KW-0966">Cell projection</keyword>
<keyword evidence="10" id="KW-0282">Flagellum</keyword>
<keyword evidence="10" id="KW-0969">Cilium</keyword>
<dbReference type="GO" id="GO:0071978">
    <property type="term" value="P:bacterial-type flagellum-dependent swarming motility"/>
    <property type="evidence" value="ECO:0007669"/>
    <property type="project" value="TreeGrafter"/>
</dbReference>
<evidence type="ECO:0000256" key="1">
    <source>
        <dbReference type="ARBA" id="ARBA00004117"/>
    </source>
</evidence>
<comment type="caution">
    <text evidence="10">The sequence shown here is derived from an EMBL/GenBank/DDBJ whole genome shotgun (WGS) entry which is preliminary data.</text>
</comment>
<dbReference type="GO" id="GO:0005829">
    <property type="term" value="C:cytosol"/>
    <property type="evidence" value="ECO:0007669"/>
    <property type="project" value="TreeGrafter"/>
</dbReference>
<organism evidence="10 11">
    <name type="scientific">Oceanidesulfovibrio marinus</name>
    <dbReference type="NCBI Taxonomy" id="370038"/>
    <lineage>
        <taxon>Bacteria</taxon>
        <taxon>Pseudomonadati</taxon>
        <taxon>Thermodesulfobacteriota</taxon>
        <taxon>Desulfovibrionia</taxon>
        <taxon>Desulfovibrionales</taxon>
        <taxon>Desulfovibrionaceae</taxon>
        <taxon>Oceanidesulfovibrio</taxon>
    </lineage>
</organism>
<dbReference type="InterPro" id="IPR037058">
    <property type="entry name" value="Falgellar_hook_FlgE_sf"/>
</dbReference>
<dbReference type="Pfam" id="PF00460">
    <property type="entry name" value="Flg_bb_rod"/>
    <property type="match status" value="1"/>
</dbReference>
<feature type="domain" description="Flagellar hook protein FlgE/F/G-like D1" evidence="9">
    <location>
        <begin position="90"/>
        <end position="164"/>
    </location>
</feature>
<dbReference type="InterPro" id="IPR011491">
    <property type="entry name" value="FlgE_D2"/>
</dbReference>
<dbReference type="AlphaFoldDB" id="A0A6P1ZHW2"/>
<comment type="subcellular location">
    <subcellularLocation>
        <location evidence="1 5">Bacterial flagellum basal body</location>
    </subcellularLocation>
</comment>
<feature type="domain" description="Flagellar basal-body/hook protein C-terminal" evidence="7">
    <location>
        <begin position="461"/>
        <end position="503"/>
    </location>
</feature>
<dbReference type="InterPro" id="IPR053967">
    <property type="entry name" value="LlgE_F_G-like_D1"/>
</dbReference>
<dbReference type="Pfam" id="PF06429">
    <property type="entry name" value="Flg_bbr_C"/>
    <property type="match status" value="1"/>
</dbReference>
<evidence type="ECO:0000256" key="5">
    <source>
        <dbReference type="RuleBase" id="RU362116"/>
    </source>
</evidence>